<organism evidence="1 2">
    <name type="scientific">Alteromonas macleodii (strain English Channel 673)</name>
    <dbReference type="NCBI Taxonomy" id="1004788"/>
    <lineage>
        <taxon>Bacteria</taxon>
        <taxon>Pseudomonadati</taxon>
        <taxon>Pseudomonadota</taxon>
        <taxon>Gammaproteobacteria</taxon>
        <taxon>Alteromonadales</taxon>
        <taxon>Alteromonadaceae</taxon>
        <taxon>Alteromonas/Salinimonas group</taxon>
        <taxon>Alteromonas</taxon>
    </lineage>
</organism>
<evidence type="ECO:0000313" key="2">
    <source>
        <dbReference type="Proteomes" id="UP000006296"/>
    </source>
</evidence>
<dbReference type="EMBL" id="CP003844">
    <property type="protein sequence ID" value="AFT74470.1"/>
    <property type="molecule type" value="Genomic_DNA"/>
</dbReference>
<dbReference type="KEGG" id="amg:AMEC673_08880"/>
<evidence type="ECO:0000313" key="1">
    <source>
        <dbReference type="EMBL" id="AFT74470.1"/>
    </source>
</evidence>
<dbReference type="RefSeq" id="WP_014976445.1">
    <property type="nucleotide sequence ID" value="NC_018678.1"/>
</dbReference>
<name>A0AB32ZY01_ALTME</name>
<reference evidence="2" key="1">
    <citation type="journal article" date="2012" name="Sci. Rep.">
        <title>Genomes of surface isolates of Alteromonas macleodii: the life of a widespread marine opportunistic copiotroph.</title>
        <authorList>
            <person name="Lopez-Perez M."/>
            <person name="Gonzaga A."/>
            <person name="Martin-Cuadrado A.B."/>
            <person name="Onyshchenko O."/>
            <person name="Ghavidel A."/>
            <person name="Ghai R."/>
            <person name="Rodriguez-Valera F."/>
        </authorList>
    </citation>
    <scope>NUCLEOTIDE SEQUENCE [LARGE SCALE GENOMIC DNA]</scope>
    <source>
        <strain evidence="2">English Channel 673</strain>
    </source>
</reference>
<dbReference type="AlphaFoldDB" id="A0AB32ZY01"/>
<proteinExistence type="predicted"/>
<gene>
    <name evidence="1" type="ordered locus">AMEC673_08880</name>
</gene>
<accession>A0AB32ZY01</accession>
<protein>
    <submittedName>
        <fullName evidence="1">Uncharacterized protein</fullName>
    </submittedName>
</protein>
<sequence length="65" mass="7265">MSIFDKINAGHKEESEQLRDAQQVLQSSVPTAEKQARIEALMKKAPEHEKAMFGDLLSNLVLQAD</sequence>
<dbReference type="Proteomes" id="UP000006296">
    <property type="component" value="Chromosome"/>
</dbReference>